<evidence type="ECO:0000313" key="3">
    <source>
        <dbReference type="Proteomes" id="UP000034947"/>
    </source>
</evidence>
<dbReference type="InterPro" id="IPR000182">
    <property type="entry name" value="GNAT_dom"/>
</dbReference>
<dbReference type="OrthoDB" id="410198at2759"/>
<dbReference type="GO" id="GO:0016747">
    <property type="term" value="F:acyltransferase activity, transferring groups other than amino-acyl groups"/>
    <property type="evidence" value="ECO:0007669"/>
    <property type="project" value="InterPro"/>
</dbReference>
<dbReference type="AlphaFoldDB" id="A0A0F8ULD1"/>
<dbReference type="Gene3D" id="3.40.630.30">
    <property type="match status" value="1"/>
</dbReference>
<reference evidence="2 3" key="1">
    <citation type="submission" date="2015-02" db="EMBL/GenBank/DDBJ databases">
        <title>Draft Genome Sequences of Two Closely-Related Aflatoxigenic Aspergillus Species Obtained from the Cote d'Ivoire.</title>
        <authorList>
            <person name="Moore G.G."/>
            <person name="Beltz S.B."/>
            <person name="Mack B.M."/>
        </authorList>
    </citation>
    <scope>NUCLEOTIDE SEQUENCE [LARGE SCALE GENOMIC DNA]</scope>
    <source>
        <strain evidence="2 3">SRRC1432</strain>
    </source>
</reference>
<dbReference type="Pfam" id="PF13673">
    <property type="entry name" value="Acetyltransf_10"/>
    <property type="match status" value="1"/>
</dbReference>
<organism evidence="2 3">
    <name type="scientific">Aspergillus ochraceoroseus</name>
    <dbReference type="NCBI Taxonomy" id="138278"/>
    <lineage>
        <taxon>Eukaryota</taxon>
        <taxon>Fungi</taxon>
        <taxon>Dikarya</taxon>
        <taxon>Ascomycota</taxon>
        <taxon>Pezizomycotina</taxon>
        <taxon>Eurotiomycetes</taxon>
        <taxon>Eurotiomycetidae</taxon>
        <taxon>Eurotiales</taxon>
        <taxon>Aspergillaceae</taxon>
        <taxon>Aspergillus</taxon>
        <taxon>Aspergillus subgen. Nidulantes</taxon>
    </lineage>
</organism>
<dbReference type="VEuPathDB" id="FungiDB:P175DRAFT_0557922"/>
<dbReference type="Proteomes" id="UP000034947">
    <property type="component" value="Unassembled WGS sequence"/>
</dbReference>
<proteinExistence type="predicted"/>
<accession>A0A0F8ULD1</accession>
<gene>
    <name evidence="2" type="ORF">AOCH_005491</name>
</gene>
<dbReference type="InterPro" id="IPR052523">
    <property type="entry name" value="Trichothecene_AcTrans"/>
</dbReference>
<evidence type="ECO:0000259" key="1">
    <source>
        <dbReference type="Pfam" id="PF13673"/>
    </source>
</evidence>
<dbReference type="EMBL" id="JYKN01001441">
    <property type="protein sequence ID" value="KKK20434.1"/>
    <property type="molecule type" value="Genomic_DNA"/>
</dbReference>
<name>A0A0F8ULD1_9EURO</name>
<sequence length="225" mass="25122">MEDVKLTHGGGERLDAVSSLLGRAFDKDPILRYMLCDMSPEEYRSYLKPYWERLCKAAVLNDGIITEADGWKAGAVLMPPGKLLDNPWTMIPAGLFSVLFRIGISGVLRMMADYSNPAKAAKKKGLKGHTRYYYLFAIGTEYEHRGKGLARAIIKQYKERAQADQVPLWLEATNQHSRDIYASEGFDEIEKVTIGIGKAAADGTVQKGGSGVSFWPMVWWPESLK</sequence>
<dbReference type="InterPro" id="IPR016181">
    <property type="entry name" value="Acyl_CoA_acyltransferase"/>
</dbReference>
<protein>
    <recommendedName>
        <fullName evidence="1">N-acetyltransferase domain-containing protein</fullName>
    </recommendedName>
</protein>
<keyword evidence="3" id="KW-1185">Reference proteome</keyword>
<dbReference type="PANTHER" id="PTHR42791">
    <property type="entry name" value="GNAT FAMILY ACETYLTRANSFERASE"/>
    <property type="match status" value="1"/>
</dbReference>
<evidence type="ECO:0000313" key="2">
    <source>
        <dbReference type="EMBL" id="KKK20434.1"/>
    </source>
</evidence>
<dbReference type="PANTHER" id="PTHR42791:SF1">
    <property type="entry name" value="N-ACETYLTRANSFERASE DOMAIN-CONTAINING PROTEIN"/>
    <property type="match status" value="1"/>
</dbReference>
<dbReference type="SUPFAM" id="SSF55729">
    <property type="entry name" value="Acyl-CoA N-acyltransferases (Nat)"/>
    <property type="match status" value="1"/>
</dbReference>
<comment type="caution">
    <text evidence="2">The sequence shown here is derived from an EMBL/GenBank/DDBJ whole genome shotgun (WGS) entry which is preliminary data.</text>
</comment>
<feature type="domain" description="N-acetyltransferase" evidence="1">
    <location>
        <begin position="132"/>
        <end position="192"/>
    </location>
</feature>